<evidence type="ECO:0000256" key="3">
    <source>
        <dbReference type="ARBA" id="ARBA00022741"/>
    </source>
</evidence>
<dbReference type="Proteomes" id="UP000195141">
    <property type="component" value="Chromosome"/>
</dbReference>
<gene>
    <name evidence="8" type="ORF">A5888_003480</name>
    <name evidence="7" type="ORF">A5888_003774</name>
</gene>
<dbReference type="CDD" id="cd01166">
    <property type="entry name" value="KdgK"/>
    <property type="match status" value="1"/>
</dbReference>
<evidence type="ECO:0000256" key="5">
    <source>
        <dbReference type="ARBA" id="ARBA00022840"/>
    </source>
</evidence>
<accession>A0A242K277</accession>
<keyword evidence="5" id="KW-0067">ATP-binding</keyword>
<dbReference type="EMBL" id="NGMM01000007">
    <property type="protein sequence ID" value="OTP11675.1"/>
    <property type="molecule type" value="Genomic_DNA"/>
</dbReference>
<protein>
    <submittedName>
        <fullName evidence="8">2-dehydro-3-deoxygluconokinase</fullName>
    </submittedName>
</protein>
<dbReference type="PANTHER" id="PTHR43085:SF1">
    <property type="entry name" value="PSEUDOURIDINE KINASE-RELATED"/>
    <property type="match status" value="1"/>
</dbReference>
<name>A0A242K277_9ENTE</name>
<dbReference type="InterPro" id="IPR029056">
    <property type="entry name" value="Ribokinase-like"/>
</dbReference>
<evidence type="ECO:0000256" key="4">
    <source>
        <dbReference type="ARBA" id="ARBA00022777"/>
    </source>
</evidence>
<dbReference type="Gene3D" id="3.40.1190.20">
    <property type="match status" value="1"/>
</dbReference>
<dbReference type="SUPFAM" id="SSF53613">
    <property type="entry name" value="Ribokinase-like"/>
    <property type="match status" value="1"/>
</dbReference>
<keyword evidence="9" id="KW-1185">Reference proteome</keyword>
<evidence type="ECO:0000259" key="6">
    <source>
        <dbReference type="Pfam" id="PF00294"/>
    </source>
</evidence>
<evidence type="ECO:0000256" key="1">
    <source>
        <dbReference type="ARBA" id="ARBA00010688"/>
    </source>
</evidence>
<sequence>MGKIVMIGEPMAMFVAKTAGKLKDVRDFQMFTAGAEVNVSVGAVRLGHEVEYITQLGKDPFGEYIQEYLEQEGIGTSFVQTTAEFPTGFQLKNKVAKNDPEVVYFRKGSAASHLGKELVEKIDFSDVDIFHVTGIFMALNDTTYELIKALIKKAKEQETLITFDPNLRPTLWASQKFMVERINEIASHADYVLPGIGEGFILTGYAEKEEIADFYLDRGAKGVIVKAGSNGAYAKCIQEDGRIFEQNRYGFKLAQVVDTVGAGDGFAVGVITGLLEQLPMEDILTRANAIGAIQVSHISDNENLPTREKLAAFIDGYKTNGGIV</sequence>
<dbReference type="InterPro" id="IPR011611">
    <property type="entry name" value="PfkB_dom"/>
</dbReference>
<proteinExistence type="inferred from homology"/>
<dbReference type="InterPro" id="IPR050306">
    <property type="entry name" value="PfkB_Carbo_kinase"/>
</dbReference>
<reference evidence="8" key="2">
    <citation type="submission" date="2017-05" db="EMBL/GenBank/DDBJ databases">
        <authorList>
            <consortium name="The Broad Institute Genomics Platform"/>
            <consortium name="The Broad Institute Genomic Center for Infectious Diseases"/>
            <person name="Earl A."/>
            <person name="Manson A."/>
            <person name="Schwartman J."/>
            <person name="Gilmore M."/>
            <person name="Abouelleil A."/>
            <person name="Cao P."/>
            <person name="Chapman S."/>
            <person name="Cusick C."/>
            <person name="Shea T."/>
            <person name="Young S."/>
            <person name="Neafsey D."/>
            <person name="Nusbaum C."/>
            <person name="Birren B."/>
        </authorList>
    </citation>
    <scope>NUCLEOTIDE SEQUENCE</scope>
    <source>
        <strain evidence="8">9E7_DIV0242</strain>
    </source>
</reference>
<reference evidence="8" key="3">
    <citation type="submission" date="2024-03" db="EMBL/GenBank/DDBJ databases">
        <title>The Genome Sequence of Enterococcus sp. DIV0242b.</title>
        <authorList>
            <consortium name="The Broad Institute Genomics Platform"/>
            <consortium name="The Broad Institute Microbial Omics Core"/>
            <consortium name="The Broad Institute Genomic Center for Infectious Diseases"/>
            <person name="Earl A."/>
            <person name="Manson A."/>
            <person name="Gilmore M."/>
            <person name="Schwartman J."/>
            <person name="Shea T."/>
            <person name="Abouelleil A."/>
            <person name="Cao P."/>
            <person name="Chapman S."/>
            <person name="Cusick C."/>
            <person name="Young S."/>
            <person name="Neafsey D."/>
            <person name="Nusbaum C."/>
            <person name="Birren B."/>
        </authorList>
    </citation>
    <scope>NUCLEOTIDE SEQUENCE</scope>
    <source>
        <strain evidence="8">9E7_DIV0242</strain>
    </source>
</reference>
<dbReference type="OrthoDB" id="9813569at2"/>
<keyword evidence="2" id="KW-0808">Transferase</keyword>
<keyword evidence="3" id="KW-0547">Nucleotide-binding</keyword>
<comment type="similarity">
    <text evidence="1">Belongs to the carbohydrate kinase PfkB family.</text>
</comment>
<dbReference type="AlphaFoldDB" id="A0A242K277"/>
<dbReference type="RefSeq" id="WP_086350753.1">
    <property type="nucleotide sequence ID" value="NZ_CP147247.1"/>
</dbReference>
<evidence type="ECO:0000313" key="7">
    <source>
        <dbReference type="EMBL" id="OTP11675.1"/>
    </source>
</evidence>
<dbReference type="PROSITE" id="PS00584">
    <property type="entry name" value="PFKB_KINASES_2"/>
    <property type="match status" value="1"/>
</dbReference>
<dbReference type="InterPro" id="IPR002173">
    <property type="entry name" value="Carboh/pur_kinase_PfkB_CS"/>
</dbReference>
<dbReference type="PANTHER" id="PTHR43085">
    <property type="entry name" value="HEXOKINASE FAMILY MEMBER"/>
    <property type="match status" value="1"/>
</dbReference>
<keyword evidence="4" id="KW-0418">Kinase</keyword>
<dbReference type="Pfam" id="PF00294">
    <property type="entry name" value="PfkB"/>
    <property type="match status" value="1"/>
</dbReference>
<organism evidence="7">
    <name type="scientific">Candidatus Enterococcus clewellii</name>
    <dbReference type="NCBI Taxonomy" id="1834193"/>
    <lineage>
        <taxon>Bacteria</taxon>
        <taxon>Bacillati</taxon>
        <taxon>Bacillota</taxon>
        <taxon>Bacilli</taxon>
        <taxon>Lactobacillales</taxon>
        <taxon>Enterococcaceae</taxon>
        <taxon>Enterococcus</taxon>
    </lineage>
</organism>
<evidence type="ECO:0000313" key="8">
    <source>
        <dbReference type="EMBL" id="WYJ91712.1"/>
    </source>
</evidence>
<evidence type="ECO:0000313" key="9">
    <source>
        <dbReference type="Proteomes" id="UP000195141"/>
    </source>
</evidence>
<dbReference type="EMBL" id="CP147247">
    <property type="protein sequence ID" value="WYJ91712.1"/>
    <property type="molecule type" value="Genomic_DNA"/>
</dbReference>
<feature type="domain" description="Carbohydrate kinase PfkB" evidence="6">
    <location>
        <begin position="1"/>
        <end position="306"/>
    </location>
</feature>
<evidence type="ECO:0000256" key="2">
    <source>
        <dbReference type="ARBA" id="ARBA00022679"/>
    </source>
</evidence>
<dbReference type="GO" id="GO:0016301">
    <property type="term" value="F:kinase activity"/>
    <property type="evidence" value="ECO:0007669"/>
    <property type="project" value="UniProtKB-KW"/>
</dbReference>
<dbReference type="GO" id="GO:0005524">
    <property type="term" value="F:ATP binding"/>
    <property type="evidence" value="ECO:0007669"/>
    <property type="project" value="UniProtKB-KW"/>
</dbReference>
<reference evidence="7" key="1">
    <citation type="submission" date="2017-05" db="EMBL/GenBank/DDBJ databases">
        <title>The Genome Sequence of Enterococcus sp. 9E7_DIV0242.</title>
        <authorList>
            <consortium name="The Broad Institute Genomics Platform"/>
            <consortium name="The Broad Institute Genomic Center for Infectious Diseases"/>
            <person name="Earl A."/>
            <person name="Manson A."/>
            <person name="Schwartman J."/>
            <person name="Gilmore M."/>
            <person name="Abouelleil A."/>
            <person name="Cao P."/>
            <person name="Chapman S."/>
            <person name="Cusick C."/>
            <person name="Shea T."/>
            <person name="Young S."/>
            <person name="Neafsey D."/>
            <person name="Nusbaum C."/>
            <person name="Birren B."/>
        </authorList>
    </citation>
    <scope>NUCLEOTIDE SEQUENCE [LARGE SCALE GENOMIC DNA]</scope>
    <source>
        <strain evidence="7">9E7_DIV0242</strain>
    </source>
</reference>